<dbReference type="InterPro" id="IPR006685">
    <property type="entry name" value="MscS_channel_2nd"/>
</dbReference>
<dbReference type="Proteomes" id="UP000004690">
    <property type="component" value="Unassembled WGS sequence"/>
</dbReference>
<dbReference type="Gene3D" id="2.30.30.60">
    <property type="match status" value="1"/>
</dbReference>
<keyword evidence="3" id="KW-1003">Cell membrane</keyword>
<dbReference type="RefSeq" id="WP_008614330.1">
    <property type="nucleotide sequence ID" value="NZ_JH651379.1"/>
</dbReference>
<evidence type="ECO:0000256" key="3">
    <source>
        <dbReference type="ARBA" id="ARBA00022475"/>
    </source>
</evidence>
<dbReference type="SUPFAM" id="SSF50182">
    <property type="entry name" value="Sm-like ribonucleoproteins"/>
    <property type="match status" value="1"/>
</dbReference>
<accession>I3C9B7</accession>
<gene>
    <name evidence="10" type="ORF">JoomaDRAFT_3264</name>
</gene>
<keyword evidence="11" id="KW-1185">Reference proteome</keyword>
<keyword evidence="6 7" id="KW-0472">Membrane</keyword>
<dbReference type="SUPFAM" id="SSF82861">
    <property type="entry name" value="Mechanosensitive channel protein MscS (YggB), transmembrane region"/>
    <property type="match status" value="1"/>
</dbReference>
<comment type="subcellular location">
    <subcellularLocation>
        <location evidence="1">Cell membrane</location>
        <topology evidence="1">Multi-pass membrane protein</topology>
    </subcellularLocation>
</comment>
<evidence type="ECO:0000313" key="10">
    <source>
        <dbReference type="EMBL" id="EIJ40210.1"/>
    </source>
</evidence>
<evidence type="ECO:0000259" key="9">
    <source>
        <dbReference type="Pfam" id="PF21082"/>
    </source>
</evidence>
<comment type="similarity">
    <text evidence="2">Belongs to the MscS (TC 1.A.23) family.</text>
</comment>
<dbReference type="Gene3D" id="1.10.287.1260">
    <property type="match status" value="1"/>
</dbReference>
<dbReference type="GO" id="GO:0008381">
    <property type="term" value="F:mechanosensitive monoatomic ion channel activity"/>
    <property type="evidence" value="ECO:0007669"/>
    <property type="project" value="InterPro"/>
</dbReference>
<protein>
    <submittedName>
        <fullName evidence="10">Small-conductance mechanosensitive channel</fullName>
    </submittedName>
</protein>
<evidence type="ECO:0000256" key="5">
    <source>
        <dbReference type="ARBA" id="ARBA00022989"/>
    </source>
</evidence>
<evidence type="ECO:0000256" key="7">
    <source>
        <dbReference type="SAM" id="Phobius"/>
    </source>
</evidence>
<dbReference type="Gene3D" id="3.30.70.100">
    <property type="match status" value="1"/>
</dbReference>
<dbReference type="OrthoDB" id="1522493at2"/>
<organism evidence="10 11">
    <name type="scientific">Galbibacter orientalis DSM 19592</name>
    <dbReference type="NCBI Taxonomy" id="926559"/>
    <lineage>
        <taxon>Bacteria</taxon>
        <taxon>Pseudomonadati</taxon>
        <taxon>Bacteroidota</taxon>
        <taxon>Flavobacteriia</taxon>
        <taxon>Flavobacteriales</taxon>
        <taxon>Flavobacteriaceae</taxon>
        <taxon>Galbibacter</taxon>
    </lineage>
</organism>
<dbReference type="eggNOG" id="COG0668">
    <property type="taxonomic scope" value="Bacteria"/>
</dbReference>
<evidence type="ECO:0000256" key="6">
    <source>
        <dbReference type="ARBA" id="ARBA00023136"/>
    </source>
</evidence>
<dbReference type="AlphaFoldDB" id="I3C9B7"/>
<name>I3C9B7_9FLAO</name>
<sequence length="313" mass="35012">MYNLFIANQDLYDDVKSSTVTYFDRFIEAVPLYVLGILILVLGILIAGWIGEFAKRRIQSRTNDPLMSKFLGRGIRFILILIFIMLALDAAGLGNISAGILAAAGASAVVLGFAFKDVGQNFIAGVILSFNRPFDVDDTVEIGDIFGKVKTLEFRYTKLKTFDGKDVYIPNSDVITLPVTNYTEDGFFRWDFVIGIAYEDNIDGAKNVVLKALSEESKVVSDEAHQNFVTEDKLDTSTVNLKVFFWVDTKEFGMQAIVTKGNVVRRVKEALEDAGYYMPADIQEIKLYGKETELPISFIDKLKLNSEEGKQKK</sequence>
<keyword evidence="4 7" id="KW-0812">Transmembrane</keyword>
<dbReference type="InterPro" id="IPR049278">
    <property type="entry name" value="MS_channel_C"/>
</dbReference>
<dbReference type="InterPro" id="IPR011014">
    <property type="entry name" value="MscS_channel_TM-2"/>
</dbReference>
<feature type="transmembrane region" description="Helical" evidence="7">
    <location>
        <begin position="94"/>
        <end position="115"/>
    </location>
</feature>
<dbReference type="Pfam" id="PF21082">
    <property type="entry name" value="MS_channel_3rd"/>
    <property type="match status" value="1"/>
</dbReference>
<dbReference type="InterPro" id="IPR023408">
    <property type="entry name" value="MscS_beta-dom_sf"/>
</dbReference>
<dbReference type="EMBL" id="JH651379">
    <property type="protein sequence ID" value="EIJ40210.1"/>
    <property type="molecule type" value="Genomic_DNA"/>
</dbReference>
<dbReference type="InterPro" id="IPR045275">
    <property type="entry name" value="MscS_archaea/bacteria_type"/>
</dbReference>
<dbReference type="HOGENOM" id="CLU_037945_1_0_10"/>
<evidence type="ECO:0000256" key="2">
    <source>
        <dbReference type="ARBA" id="ARBA00008017"/>
    </source>
</evidence>
<feature type="domain" description="Mechanosensitive ion channel MscS C-terminal" evidence="9">
    <location>
        <begin position="192"/>
        <end position="275"/>
    </location>
</feature>
<keyword evidence="5 7" id="KW-1133">Transmembrane helix</keyword>
<evidence type="ECO:0000259" key="8">
    <source>
        <dbReference type="Pfam" id="PF00924"/>
    </source>
</evidence>
<dbReference type="GO" id="GO:0005886">
    <property type="term" value="C:plasma membrane"/>
    <property type="evidence" value="ECO:0007669"/>
    <property type="project" value="UniProtKB-SubCell"/>
</dbReference>
<reference evidence="10 11" key="1">
    <citation type="submission" date="2012-02" db="EMBL/GenBank/DDBJ databases">
        <title>Improved High-Quality Draft genome of Joostella marina DSM 19592.</title>
        <authorList>
            <consortium name="US DOE Joint Genome Institute (JGI-PGF)"/>
            <person name="Lucas S."/>
            <person name="Copeland A."/>
            <person name="Lapidus A."/>
            <person name="Bruce D."/>
            <person name="Goodwin L."/>
            <person name="Pitluck S."/>
            <person name="Peters L."/>
            <person name="Chertkov O."/>
            <person name="Ovchinnikova G."/>
            <person name="Kyrpides N."/>
            <person name="Mavromatis K."/>
            <person name="Detter J.C."/>
            <person name="Han C."/>
            <person name="Land M."/>
            <person name="Hauser L."/>
            <person name="Markowitz V."/>
            <person name="Cheng J.-F."/>
            <person name="Hugenholtz P."/>
            <person name="Woyke T."/>
            <person name="Wu D."/>
            <person name="Tindall B."/>
            <person name="Brambilla E."/>
            <person name="Klenk H.-P."/>
            <person name="Eisen J.A."/>
        </authorList>
    </citation>
    <scope>NUCLEOTIDE SEQUENCE [LARGE SCALE GENOMIC DNA]</scope>
    <source>
        <strain evidence="10 11">DSM 19592</strain>
    </source>
</reference>
<evidence type="ECO:0000256" key="4">
    <source>
        <dbReference type="ARBA" id="ARBA00022692"/>
    </source>
</evidence>
<dbReference type="InterPro" id="IPR010920">
    <property type="entry name" value="LSM_dom_sf"/>
</dbReference>
<dbReference type="Pfam" id="PF00924">
    <property type="entry name" value="MS_channel_2nd"/>
    <property type="match status" value="1"/>
</dbReference>
<proteinExistence type="inferred from homology"/>
<evidence type="ECO:0000313" key="11">
    <source>
        <dbReference type="Proteomes" id="UP000004690"/>
    </source>
</evidence>
<dbReference type="SUPFAM" id="SSF82689">
    <property type="entry name" value="Mechanosensitive channel protein MscS (YggB), C-terminal domain"/>
    <property type="match status" value="1"/>
</dbReference>
<feature type="domain" description="Mechanosensitive ion channel MscS" evidence="8">
    <location>
        <begin position="120"/>
        <end position="183"/>
    </location>
</feature>
<evidence type="ECO:0000256" key="1">
    <source>
        <dbReference type="ARBA" id="ARBA00004651"/>
    </source>
</evidence>
<feature type="transmembrane region" description="Helical" evidence="7">
    <location>
        <begin position="70"/>
        <end position="88"/>
    </location>
</feature>
<dbReference type="PANTHER" id="PTHR30221:SF1">
    <property type="entry name" value="SMALL-CONDUCTANCE MECHANOSENSITIVE CHANNEL"/>
    <property type="match status" value="1"/>
</dbReference>
<dbReference type="InterPro" id="IPR011066">
    <property type="entry name" value="MscS_channel_C_sf"/>
</dbReference>
<dbReference type="PANTHER" id="PTHR30221">
    <property type="entry name" value="SMALL-CONDUCTANCE MECHANOSENSITIVE CHANNEL"/>
    <property type="match status" value="1"/>
</dbReference>
<feature type="transmembrane region" description="Helical" evidence="7">
    <location>
        <begin position="30"/>
        <end position="50"/>
    </location>
</feature>